<dbReference type="AlphaFoldDB" id="S4NW80"/>
<evidence type="ECO:0000313" key="3">
    <source>
        <dbReference type="Proteomes" id="UP000015001"/>
    </source>
</evidence>
<protein>
    <submittedName>
        <fullName evidence="2">Uncharacterized protein</fullName>
    </submittedName>
</protein>
<organism evidence="2 3">
    <name type="scientific">Streptomyces afghaniensis 772</name>
    <dbReference type="NCBI Taxonomy" id="1283301"/>
    <lineage>
        <taxon>Bacteria</taxon>
        <taxon>Bacillati</taxon>
        <taxon>Actinomycetota</taxon>
        <taxon>Actinomycetes</taxon>
        <taxon>Kitasatosporales</taxon>
        <taxon>Streptomycetaceae</taxon>
        <taxon>Streptomyces</taxon>
    </lineage>
</organism>
<accession>S4NW80</accession>
<feature type="compositionally biased region" description="Basic and acidic residues" evidence="1">
    <location>
        <begin position="64"/>
        <end position="77"/>
    </location>
</feature>
<dbReference type="EMBL" id="AOPY01000558">
    <property type="protein sequence ID" value="EPJ42839.1"/>
    <property type="molecule type" value="Genomic_DNA"/>
</dbReference>
<reference evidence="2 3" key="1">
    <citation type="submission" date="2013-02" db="EMBL/GenBank/DDBJ databases">
        <title>Draft Genome Sequence of Streptomyces afghaniensis, Which Produces Compounds of the Julimycin B-Complex.</title>
        <authorList>
            <person name="Gruening B.A."/>
            <person name="Praeg A."/>
            <person name="Erxleben A."/>
            <person name="Guenther S."/>
            <person name="Fiedler H.-P."/>
            <person name="Goodfellow M."/>
            <person name="Mueller M."/>
        </authorList>
    </citation>
    <scope>NUCLEOTIDE SEQUENCE [LARGE SCALE GENOMIC DNA]</scope>
    <source>
        <strain evidence="2 3">772</strain>
    </source>
</reference>
<dbReference type="PATRIC" id="fig|1283301.3.peg.100"/>
<evidence type="ECO:0000313" key="2">
    <source>
        <dbReference type="EMBL" id="EPJ42839.1"/>
    </source>
</evidence>
<gene>
    <name evidence="2" type="ORF">STAFG_0105</name>
</gene>
<feature type="region of interest" description="Disordered" evidence="1">
    <location>
        <begin position="53"/>
        <end position="77"/>
    </location>
</feature>
<evidence type="ECO:0000256" key="1">
    <source>
        <dbReference type="SAM" id="MobiDB-lite"/>
    </source>
</evidence>
<dbReference type="HOGENOM" id="CLU_198396_0_0_11"/>
<proteinExistence type="predicted"/>
<dbReference type="Proteomes" id="UP000015001">
    <property type="component" value="Unassembled WGS sequence"/>
</dbReference>
<comment type="caution">
    <text evidence="2">The sequence shown here is derived from an EMBL/GenBank/DDBJ whole genome shotgun (WGS) entry which is preliminary data.</text>
</comment>
<keyword evidence="3" id="KW-1185">Reference proteome</keyword>
<sequence length="77" mass="8837">MRNLLVFVLVYLERWPDAREQLRLNGPYATSFPWDQVSDDPLGHFLRVRDDIRSAAAGRPPGHPRSERGGRVRSGDH</sequence>
<name>S4NW80_9ACTN</name>